<protein>
    <recommendedName>
        <fullName evidence="4">Secreted protein</fullName>
    </recommendedName>
</protein>
<gene>
    <name evidence="2" type="ORF">OFUS_LOCUS17380</name>
</gene>
<reference evidence="2" key="1">
    <citation type="submission" date="2022-03" db="EMBL/GenBank/DDBJ databases">
        <authorList>
            <person name="Martin C."/>
        </authorList>
    </citation>
    <scope>NUCLEOTIDE SEQUENCE</scope>
</reference>
<accession>A0A8S4PH05</accession>
<name>A0A8S4PH05_OWEFU</name>
<keyword evidence="1" id="KW-0732">Signal</keyword>
<dbReference type="Proteomes" id="UP000749559">
    <property type="component" value="Unassembled WGS sequence"/>
</dbReference>
<sequence length="172" mass="18697">MGFSLYIACVLLYTSATVLTSPVEKSGAPDCKYNGQLLADYDDPCRFYQCTYADAYLNLKAVSMPCAPGSSVPRGYRSGNPCTGPNLKQCPEGTNNGPWTVCEFKGYNPKGSCKVIGQYLVNEDNRCQFYQCVYADARGNLKPELLTCAGGTSVPEDYECGNPCVGPRRNDC</sequence>
<evidence type="ECO:0008006" key="4">
    <source>
        <dbReference type="Google" id="ProtNLM"/>
    </source>
</evidence>
<feature type="signal peptide" evidence="1">
    <location>
        <begin position="1"/>
        <end position="20"/>
    </location>
</feature>
<evidence type="ECO:0000313" key="2">
    <source>
        <dbReference type="EMBL" id="CAH1792418.1"/>
    </source>
</evidence>
<evidence type="ECO:0000313" key="3">
    <source>
        <dbReference type="Proteomes" id="UP000749559"/>
    </source>
</evidence>
<dbReference type="EMBL" id="CAIIXF020000008">
    <property type="protein sequence ID" value="CAH1792418.1"/>
    <property type="molecule type" value="Genomic_DNA"/>
</dbReference>
<dbReference type="AlphaFoldDB" id="A0A8S4PH05"/>
<organism evidence="2 3">
    <name type="scientific">Owenia fusiformis</name>
    <name type="common">Polychaete worm</name>
    <dbReference type="NCBI Taxonomy" id="6347"/>
    <lineage>
        <taxon>Eukaryota</taxon>
        <taxon>Metazoa</taxon>
        <taxon>Spiralia</taxon>
        <taxon>Lophotrochozoa</taxon>
        <taxon>Annelida</taxon>
        <taxon>Polychaeta</taxon>
        <taxon>Sedentaria</taxon>
        <taxon>Canalipalpata</taxon>
        <taxon>Sabellida</taxon>
        <taxon>Oweniida</taxon>
        <taxon>Oweniidae</taxon>
        <taxon>Owenia</taxon>
    </lineage>
</organism>
<feature type="chain" id="PRO_5035845580" description="Secreted protein" evidence="1">
    <location>
        <begin position="21"/>
        <end position="172"/>
    </location>
</feature>
<proteinExistence type="predicted"/>
<evidence type="ECO:0000256" key="1">
    <source>
        <dbReference type="SAM" id="SignalP"/>
    </source>
</evidence>
<comment type="caution">
    <text evidence="2">The sequence shown here is derived from an EMBL/GenBank/DDBJ whole genome shotgun (WGS) entry which is preliminary data.</text>
</comment>
<keyword evidence="3" id="KW-1185">Reference proteome</keyword>